<dbReference type="Proteomes" id="UP000005926">
    <property type="component" value="Unassembled WGS sequence"/>
</dbReference>
<evidence type="ECO:0000313" key="4">
    <source>
        <dbReference type="Proteomes" id="UP000005926"/>
    </source>
</evidence>
<accession>C8NEP5</accession>
<dbReference type="Gene3D" id="3.20.20.80">
    <property type="entry name" value="Glycosidases"/>
    <property type="match status" value="1"/>
</dbReference>
<organism evidence="3 4">
    <name type="scientific">Granulicatella adiacens ATCC 49175</name>
    <dbReference type="NCBI Taxonomy" id="638301"/>
    <lineage>
        <taxon>Bacteria</taxon>
        <taxon>Bacillati</taxon>
        <taxon>Bacillota</taxon>
        <taxon>Bacilli</taxon>
        <taxon>Lactobacillales</taxon>
        <taxon>Carnobacteriaceae</taxon>
        <taxon>Granulicatella</taxon>
    </lineage>
</organism>
<dbReference type="STRING" id="638301.HMPREF0444_0390"/>
<dbReference type="Pfam" id="PF13200">
    <property type="entry name" value="DUF4015"/>
    <property type="match status" value="1"/>
</dbReference>
<feature type="chain" id="PRO_5002988771" description="DUF4015 domain-containing protein" evidence="1">
    <location>
        <begin position="31"/>
        <end position="402"/>
    </location>
</feature>
<dbReference type="EMBL" id="ACKZ01000009">
    <property type="protein sequence ID" value="EEW37877.1"/>
    <property type="molecule type" value="Genomic_DNA"/>
</dbReference>
<reference evidence="3 4" key="1">
    <citation type="submission" date="2009-08" db="EMBL/GenBank/DDBJ databases">
        <authorList>
            <person name="Muzny D."/>
            <person name="Qin X."/>
            <person name="Deng J."/>
            <person name="Jiang H."/>
            <person name="Liu Y."/>
            <person name="Qu J."/>
            <person name="Song X.-Z."/>
            <person name="Zhang L."/>
            <person name="Thornton R."/>
            <person name="Coyle M."/>
            <person name="Francisco L."/>
            <person name="Jackson L."/>
            <person name="Javaid M."/>
            <person name="Korchina V."/>
            <person name="Kovar C."/>
            <person name="Mata R."/>
            <person name="Mathew T."/>
            <person name="Ngo R."/>
            <person name="Nguyen L."/>
            <person name="Nguyen N."/>
            <person name="Okwuonu G."/>
            <person name="Ongeri F."/>
            <person name="Pham C."/>
            <person name="Simmons D."/>
            <person name="Wilczek-Boney K."/>
            <person name="Hale W."/>
            <person name="Jakkamsetti A."/>
            <person name="Pham P."/>
            <person name="Ruth R."/>
            <person name="San Lucas F."/>
            <person name="Warren J."/>
            <person name="Zhang J."/>
            <person name="Zhao Z."/>
            <person name="Zhou C."/>
            <person name="Zhu D."/>
            <person name="Lee S."/>
            <person name="Bess C."/>
            <person name="Blankenburg K."/>
            <person name="Forbes L."/>
            <person name="Fu Q."/>
            <person name="Gubbala S."/>
            <person name="Hirani K."/>
            <person name="Jayaseelan J.C."/>
            <person name="Lara F."/>
            <person name="Munidasa M."/>
            <person name="Palculict T."/>
            <person name="Patil S."/>
            <person name="Pu L.-L."/>
            <person name="Saada N."/>
            <person name="Tang L."/>
            <person name="Weissenberger G."/>
            <person name="Zhu Y."/>
            <person name="Hemphill L."/>
            <person name="Shang Y."/>
            <person name="Youmans B."/>
            <person name="Ayvaz T."/>
            <person name="Ross M."/>
            <person name="Santibanez J."/>
            <person name="Aqrawi P."/>
            <person name="Gross S."/>
            <person name="Joshi V."/>
            <person name="Fowler G."/>
            <person name="Nazareth L."/>
            <person name="Reid J."/>
            <person name="Worley K."/>
            <person name="Petrosino J."/>
            <person name="Highlander S."/>
            <person name="Gibbs R."/>
        </authorList>
    </citation>
    <scope>NUCLEOTIDE SEQUENCE [LARGE SCALE GENOMIC DNA]</scope>
    <source>
        <strain evidence="3 4">ATCC 49175</strain>
    </source>
</reference>
<evidence type="ECO:0000256" key="1">
    <source>
        <dbReference type="SAM" id="SignalP"/>
    </source>
</evidence>
<dbReference type="RefSeq" id="WP_005605454.1">
    <property type="nucleotide sequence ID" value="NZ_CP102283.1"/>
</dbReference>
<dbReference type="InterPro" id="IPR025275">
    <property type="entry name" value="DUF4015"/>
</dbReference>
<sequence>MMLKKKSLVTSMLTVASVSSLLAFYSVANAQDTADSKLNVRTNSLLRVPANIPQEHIYDSGISIPYPEDGVKGVYLQAFRAKGQDLENMIQFVKSTPINSLVIDVRDGYGQITMPLETDNQQVKKHTVNEVPDTTALLKRLEKEQIYPIARIVCFGDRFVPKENPERSFRNALGQLWYTDDGETFLNPFLKENWEYISEIAIGAAKAGFKDIQLDYVRFPLGFETISEDLVYDKGDYAHIKDDDEARIAAITDFVAFIREKLQPYGVHLSADILAHAITESKIGGIGQKFVNIADKVDIISPMIFPSHWVNYALDVKDPDKNPYEIVKRYMVIEKGYIKTLNPSPISRPWIQAFTADFLGEGNYQLYTADIISKEIQALKEAGVTEYLLWNAASQYSSEINF</sequence>
<dbReference type="HOGENOM" id="CLU_030168_0_0_9"/>
<evidence type="ECO:0000313" key="3">
    <source>
        <dbReference type="EMBL" id="EEW37877.1"/>
    </source>
</evidence>
<feature type="domain" description="DUF4015" evidence="2">
    <location>
        <begin position="73"/>
        <end position="396"/>
    </location>
</feature>
<dbReference type="eggNOG" id="COG1306">
    <property type="taxonomic scope" value="Bacteria"/>
</dbReference>
<feature type="signal peptide" evidence="1">
    <location>
        <begin position="1"/>
        <end position="30"/>
    </location>
</feature>
<comment type="caution">
    <text evidence="3">The sequence shown here is derived from an EMBL/GenBank/DDBJ whole genome shotgun (WGS) entry which is preliminary data.</text>
</comment>
<name>C8NEP5_9LACT</name>
<keyword evidence="4" id="KW-1185">Reference proteome</keyword>
<evidence type="ECO:0000259" key="2">
    <source>
        <dbReference type="Pfam" id="PF13200"/>
    </source>
</evidence>
<dbReference type="AlphaFoldDB" id="C8NEP5"/>
<gene>
    <name evidence="3" type="ORF">HMPREF0444_0390</name>
</gene>
<protein>
    <recommendedName>
        <fullName evidence="2">DUF4015 domain-containing protein</fullName>
    </recommendedName>
</protein>
<keyword evidence="1" id="KW-0732">Signal</keyword>
<proteinExistence type="predicted"/>